<dbReference type="Proteomes" id="UP000190166">
    <property type="component" value="Unassembled WGS sequence"/>
</dbReference>
<evidence type="ECO:0000313" key="2">
    <source>
        <dbReference type="Proteomes" id="UP000190166"/>
    </source>
</evidence>
<organism evidence="1 2">
    <name type="scientific">Chitinophaga ginsengisegetis</name>
    <dbReference type="NCBI Taxonomy" id="393003"/>
    <lineage>
        <taxon>Bacteria</taxon>
        <taxon>Pseudomonadati</taxon>
        <taxon>Bacteroidota</taxon>
        <taxon>Chitinophagia</taxon>
        <taxon>Chitinophagales</taxon>
        <taxon>Chitinophagaceae</taxon>
        <taxon>Chitinophaga</taxon>
    </lineage>
</organism>
<name>A0A1T5N3P1_9BACT</name>
<accession>A0A1T5N3P1</accession>
<proteinExistence type="predicted"/>
<keyword evidence="2" id="KW-1185">Reference proteome</keyword>
<dbReference type="AlphaFoldDB" id="A0A1T5N3P1"/>
<gene>
    <name evidence="1" type="ORF">SAMN05660461_0224</name>
</gene>
<evidence type="ECO:0000313" key="1">
    <source>
        <dbReference type="EMBL" id="SKC95086.1"/>
    </source>
</evidence>
<sequence>MIGLLMSACHSGKKEIKAFYANNGQALVQEQDAGGIGVRASYLPVQWERMLGRENPDAAGEMTFKLNIALPASSREESRKMQAVSVDTLFWLVVGSDTLAAQFTQRISNGSTSSAEYLTTFKRAVPAGTAVLYFVMNDWMYTHHKLVFPFQVTHINSIDSLSSRL</sequence>
<dbReference type="STRING" id="393003.SAMN05660461_0224"/>
<reference evidence="1 2" key="1">
    <citation type="submission" date="2017-02" db="EMBL/GenBank/DDBJ databases">
        <authorList>
            <person name="Peterson S.W."/>
        </authorList>
    </citation>
    <scope>NUCLEOTIDE SEQUENCE [LARGE SCALE GENOMIC DNA]</scope>
    <source>
        <strain evidence="1 2">DSM 18108</strain>
    </source>
</reference>
<dbReference type="EMBL" id="FUZZ01000001">
    <property type="protein sequence ID" value="SKC95086.1"/>
    <property type="molecule type" value="Genomic_DNA"/>
</dbReference>
<protein>
    <submittedName>
        <fullName evidence="1">Uncharacterized protein</fullName>
    </submittedName>
</protein>